<reference evidence="2 3" key="1">
    <citation type="submission" date="2019-02" db="EMBL/GenBank/DDBJ databases">
        <title>Draft Genome Sequence of the Prevotella sp. BCRC 81118, Isolated from Human Feces.</title>
        <authorList>
            <person name="Huang C.-H."/>
        </authorList>
    </citation>
    <scope>NUCLEOTIDE SEQUENCE [LARGE SCALE GENOMIC DNA]</scope>
    <source>
        <strain evidence="2 3">BCRC 81118</strain>
    </source>
</reference>
<proteinExistence type="predicted"/>
<dbReference type="Pfam" id="PF14903">
    <property type="entry name" value="WG_beta_rep"/>
    <property type="match status" value="1"/>
</dbReference>
<dbReference type="OrthoDB" id="1114334at2"/>
<dbReference type="AlphaFoldDB" id="A0A4Y8VD05"/>
<dbReference type="PANTHER" id="PTHR37841:SF1">
    <property type="entry name" value="DUF3298 DOMAIN-CONTAINING PROTEIN"/>
    <property type="match status" value="1"/>
</dbReference>
<evidence type="ECO:0000313" key="2">
    <source>
        <dbReference type="EMBL" id="TFH78772.1"/>
    </source>
</evidence>
<gene>
    <name evidence="2" type="ORF">EXN75_11245</name>
</gene>
<keyword evidence="1" id="KW-0732">Signal</keyword>
<feature type="chain" id="PRO_5021491784" evidence="1">
    <location>
        <begin position="22"/>
        <end position="453"/>
    </location>
</feature>
<sequence>MKRIYLLAGMCLTFLSTYAQAPTTTIQKYGNYLSTWMDEDDIEMRDKISQMCEGKKSCRVDDKLMLEFIKRSKEVLGNGDKVMDTYLNGFESLCGKTHFQLSNITQLDDDAAPDIKNKKDNEPPLRCVTANLFVKNKDLNFTGSDMFMIRGNMITGIVDNNNDLSIGKAIRLYSQHKYEEAFRMFRTLAYQDIFNYEAQYYLAVMEIKKQGCSYLSPKVRDKECLWFCSKPFVITDGSKKGAKLKSFYDRFSMDGSQNIYNGFGIYANSFSLLKPFNEGLLPFKKKVGNKYVFGFMNESGKIVIPAKYGFAYPFGRNGLAIIQNGDKVCAIDNTGKEVVPFGAYDNMGRGFKNGNNIAHIGKTAYLINKEGSIIKTLVNSNEDVWCGNYYFGDYLVIGEGTDMKYIFDCNGNIFWKGHANAYSINAEKGTIVMGKNNGDKTETITETEVPYNW</sequence>
<protein>
    <submittedName>
        <fullName evidence="2">WG repeat-containing protein</fullName>
    </submittedName>
</protein>
<comment type="caution">
    <text evidence="2">The sequence shown here is derived from an EMBL/GenBank/DDBJ whole genome shotgun (WGS) entry which is preliminary data.</text>
</comment>
<dbReference type="GeneID" id="302995852"/>
<name>A0A4Y8VD05_9BACT</name>
<dbReference type="InterPro" id="IPR032774">
    <property type="entry name" value="WG_beta_rep"/>
</dbReference>
<organism evidence="2 3">
    <name type="scientific">Segatella hominis</name>
    <dbReference type="NCBI Taxonomy" id="2518605"/>
    <lineage>
        <taxon>Bacteria</taxon>
        <taxon>Pseudomonadati</taxon>
        <taxon>Bacteroidota</taxon>
        <taxon>Bacteroidia</taxon>
        <taxon>Bacteroidales</taxon>
        <taxon>Prevotellaceae</taxon>
        <taxon>Segatella</taxon>
    </lineage>
</organism>
<dbReference type="Proteomes" id="UP000297872">
    <property type="component" value="Unassembled WGS sequence"/>
</dbReference>
<dbReference type="PANTHER" id="PTHR37841">
    <property type="entry name" value="GLR2918 PROTEIN"/>
    <property type="match status" value="1"/>
</dbReference>
<feature type="signal peptide" evidence="1">
    <location>
        <begin position="1"/>
        <end position="21"/>
    </location>
</feature>
<accession>A0A4Y8VD05</accession>
<keyword evidence="3" id="KW-1185">Reference proteome</keyword>
<evidence type="ECO:0000313" key="3">
    <source>
        <dbReference type="Proteomes" id="UP000297872"/>
    </source>
</evidence>
<dbReference type="RefSeq" id="WP_134843891.1">
    <property type="nucleotide sequence ID" value="NZ_SGVY01000030.1"/>
</dbReference>
<evidence type="ECO:0000256" key="1">
    <source>
        <dbReference type="SAM" id="SignalP"/>
    </source>
</evidence>
<dbReference type="EMBL" id="SGVY01000030">
    <property type="protein sequence ID" value="TFH78772.1"/>
    <property type="molecule type" value="Genomic_DNA"/>
</dbReference>